<dbReference type="InterPro" id="IPR012354">
    <property type="entry name" value="Esterase_lipase"/>
</dbReference>
<gene>
    <name evidence="2" type="ORF">ISF26_14440</name>
</gene>
<dbReference type="GO" id="GO:0016787">
    <property type="term" value="F:hydrolase activity"/>
    <property type="evidence" value="ECO:0007669"/>
    <property type="project" value="UniProtKB-KW"/>
</dbReference>
<name>A0ABY3PH75_9CYAN</name>
<keyword evidence="2" id="KW-0378">Hydrolase</keyword>
<dbReference type="Pfam" id="PF12146">
    <property type="entry name" value="Hydrolase_4"/>
    <property type="match status" value="1"/>
</dbReference>
<dbReference type="Proteomes" id="UP001054846">
    <property type="component" value="Chromosome"/>
</dbReference>
<dbReference type="InterPro" id="IPR022742">
    <property type="entry name" value="Hydrolase_4"/>
</dbReference>
<accession>A0ABY3PH75</accession>
<sequence>MLENKPFFLKASADRVCLLLHGLGGGPYEMQPLAESLHEQGLSVLAVAYPGHDKPARRMPASTWPEWYGHIEATYRQLAGAFASISVVGFSTGCPLALHLAARWPVAKLVLISPFVAVRYRWFYLLPPEAYLYSVGWLLPQVPRRRLPVRDRAMRETAEQAAYYRTFNLSAVRSALALIGKIKAELSLVRCPLLILQSRRDSVVAPSGAEYIYRRVRSHVRQLHWFDKSDHILPLDLERKEVFERVGQFLL</sequence>
<reference evidence="2 3" key="1">
    <citation type="journal article" date="2021" name="Genome Biol. Evol.">
        <title>Complete Genome Sequencing of a Novel Gloeobacter Species from a Waterfall Cave in Mexico.</title>
        <authorList>
            <person name="Saw J.H."/>
            <person name="Cardona T."/>
            <person name="Montejano G."/>
        </authorList>
    </citation>
    <scope>NUCLEOTIDE SEQUENCE [LARGE SCALE GENOMIC DNA]</scope>
    <source>
        <strain evidence="2">MG652769</strain>
    </source>
</reference>
<feature type="domain" description="Serine aminopeptidase S33" evidence="1">
    <location>
        <begin position="13"/>
        <end position="236"/>
    </location>
</feature>
<evidence type="ECO:0000313" key="3">
    <source>
        <dbReference type="Proteomes" id="UP001054846"/>
    </source>
</evidence>
<protein>
    <submittedName>
        <fullName evidence="2">Alpha/beta fold hydrolase</fullName>
    </submittedName>
</protein>
<dbReference type="PIRSF" id="PIRSF017388">
    <property type="entry name" value="Esterase_lipase"/>
    <property type="match status" value="1"/>
</dbReference>
<evidence type="ECO:0000313" key="2">
    <source>
        <dbReference type="EMBL" id="UFP93010.1"/>
    </source>
</evidence>
<dbReference type="InterPro" id="IPR051044">
    <property type="entry name" value="MAG_DAG_Lipase"/>
</dbReference>
<dbReference type="PANTHER" id="PTHR11614">
    <property type="entry name" value="PHOSPHOLIPASE-RELATED"/>
    <property type="match status" value="1"/>
</dbReference>
<dbReference type="RefSeq" id="WP_230840011.1">
    <property type="nucleotide sequence ID" value="NZ_CP063845.1"/>
</dbReference>
<dbReference type="InterPro" id="IPR029058">
    <property type="entry name" value="AB_hydrolase_fold"/>
</dbReference>
<evidence type="ECO:0000259" key="1">
    <source>
        <dbReference type="Pfam" id="PF12146"/>
    </source>
</evidence>
<dbReference type="EMBL" id="CP063845">
    <property type="protein sequence ID" value="UFP93010.1"/>
    <property type="molecule type" value="Genomic_DNA"/>
</dbReference>
<proteinExistence type="predicted"/>
<keyword evidence="3" id="KW-1185">Reference proteome</keyword>
<dbReference type="SUPFAM" id="SSF53474">
    <property type="entry name" value="alpha/beta-Hydrolases"/>
    <property type="match status" value="1"/>
</dbReference>
<organism evidence="2 3">
    <name type="scientific">Gloeobacter morelensis MG652769</name>
    <dbReference type="NCBI Taxonomy" id="2781736"/>
    <lineage>
        <taxon>Bacteria</taxon>
        <taxon>Bacillati</taxon>
        <taxon>Cyanobacteriota</taxon>
        <taxon>Cyanophyceae</taxon>
        <taxon>Gloeobacterales</taxon>
        <taxon>Gloeobacteraceae</taxon>
        <taxon>Gloeobacter</taxon>
        <taxon>Gloeobacter morelensis</taxon>
    </lineage>
</organism>
<dbReference type="Gene3D" id="3.40.50.1820">
    <property type="entry name" value="alpha/beta hydrolase"/>
    <property type="match status" value="1"/>
</dbReference>